<accession>A0A3S9V031</accession>
<keyword evidence="4" id="KW-1185">Reference proteome</keyword>
<dbReference type="InterPro" id="IPR020904">
    <property type="entry name" value="Sc_DH/Rdtase_CS"/>
</dbReference>
<gene>
    <name evidence="3" type="ORF">EI981_16915</name>
</gene>
<dbReference type="PRINTS" id="PR00081">
    <property type="entry name" value="GDHRDH"/>
</dbReference>
<dbReference type="OrthoDB" id="9803333at2"/>
<dbReference type="GO" id="GO:0008206">
    <property type="term" value="P:bile acid metabolic process"/>
    <property type="evidence" value="ECO:0007669"/>
    <property type="project" value="UniProtKB-ARBA"/>
</dbReference>
<dbReference type="EC" id="1.1.1.47" evidence="3"/>
<organism evidence="3 4">
    <name type="scientific">Paenibacillus lutimineralis</name>
    <dbReference type="NCBI Taxonomy" id="2707005"/>
    <lineage>
        <taxon>Bacteria</taxon>
        <taxon>Bacillati</taxon>
        <taxon>Bacillota</taxon>
        <taxon>Bacilli</taxon>
        <taxon>Bacillales</taxon>
        <taxon>Paenibacillaceae</taxon>
        <taxon>Paenibacillus</taxon>
    </lineage>
</organism>
<protein>
    <submittedName>
        <fullName evidence="3">Glucose 1-dehydrogenase</fullName>
        <ecNumber evidence="3">1.1.1.47</ecNumber>
    </submittedName>
</protein>
<proteinExistence type="inferred from homology"/>
<dbReference type="RefSeq" id="WP_127000094.1">
    <property type="nucleotide sequence ID" value="NZ_CP034346.1"/>
</dbReference>
<dbReference type="PRINTS" id="PR00080">
    <property type="entry name" value="SDRFAMILY"/>
</dbReference>
<dbReference type="EMBL" id="CP034346">
    <property type="protein sequence ID" value="AZS15949.1"/>
    <property type="molecule type" value="Genomic_DNA"/>
</dbReference>
<reference evidence="4" key="1">
    <citation type="submission" date="2018-12" db="EMBL/GenBank/DDBJ databases">
        <title>Complete genome sequence of Paenibacillus sp. MBLB1234.</title>
        <authorList>
            <person name="Nam Y.-D."/>
            <person name="Kang J."/>
            <person name="Chung W.-H."/>
            <person name="Park Y.S."/>
        </authorList>
    </citation>
    <scope>NUCLEOTIDE SEQUENCE [LARGE SCALE GENOMIC DNA]</scope>
    <source>
        <strain evidence="4">MBLB1234</strain>
    </source>
</reference>
<evidence type="ECO:0000256" key="1">
    <source>
        <dbReference type="ARBA" id="ARBA00006484"/>
    </source>
</evidence>
<dbReference type="PANTHER" id="PTHR24321:SF8">
    <property type="entry name" value="ESTRADIOL 17-BETA-DEHYDROGENASE 8-RELATED"/>
    <property type="match status" value="1"/>
</dbReference>
<dbReference type="NCBIfam" id="NF005559">
    <property type="entry name" value="PRK07231.1"/>
    <property type="match status" value="1"/>
</dbReference>
<dbReference type="InterPro" id="IPR002347">
    <property type="entry name" value="SDR_fam"/>
</dbReference>
<dbReference type="Gene3D" id="3.40.50.720">
    <property type="entry name" value="NAD(P)-binding Rossmann-like Domain"/>
    <property type="match status" value="1"/>
</dbReference>
<dbReference type="GO" id="GO:0047936">
    <property type="term" value="F:glucose 1-dehydrogenase [NAD(P)+] activity"/>
    <property type="evidence" value="ECO:0007669"/>
    <property type="project" value="UniProtKB-EC"/>
</dbReference>
<sequence>MLFQGQVVIVTGAGQGIGRGVAKTYTELGAAVVVAEVNEAAGNKVAEEINSSGGTSLFVPCDVRQEADIIRLMAAAHERFGRIDVLINNAGVSRFKDLFDLTVEDWDDVLNTNVRSCFLASREVAKYMKAGGRGGSIVNISSTRYLMSEPNSEAYAASKGAIASLSHALAVTLGSDQIRVNCISPGWIETRDYEALRDIDHQQHPAGRVGTPEDIARACLYFTDPNNTFVTGAHIVVDGGMTRKMIYEP</sequence>
<dbReference type="Pfam" id="PF13561">
    <property type="entry name" value="adh_short_C2"/>
    <property type="match status" value="1"/>
</dbReference>
<comment type="similarity">
    <text evidence="1">Belongs to the short-chain dehydrogenases/reductases (SDR) family.</text>
</comment>
<name>A0A3S9V031_9BACL</name>
<dbReference type="PROSITE" id="PS00061">
    <property type="entry name" value="ADH_SHORT"/>
    <property type="match status" value="1"/>
</dbReference>
<dbReference type="AlphaFoldDB" id="A0A3S9V031"/>
<dbReference type="PANTHER" id="PTHR24321">
    <property type="entry name" value="DEHYDROGENASES, SHORT CHAIN"/>
    <property type="match status" value="1"/>
</dbReference>
<dbReference type="KEGG" id="plut:EI981_16915"/>
<evidence type="ECO:0000313" key="3">
    <source>
        <dbReference type="EMBL" id="AZS15949.1"/>
    </source>
</evidence>
<dbReference type="Proteomes" id="UP000270678">
    <property type="component" value="Chromosome"/>
</dbReference>
<evidence type="ECO:0000313" key="4">
    <source>
        <dbReference type="Proteomes" id="UP000270678"/>
    </source>
</evidence>
<dbReference type="InterPro" id="IPR036291">
    <property type="entry name" value="NAD(P)-bd_dom_sf"/>
</dbReference>
<dbReference type="FunFam" id="3.40.50.720:FF:000084">
    <property type="entry name" value="Short-chain dehydrogenase reductase"/>
    <property type="match status" value="1"/>
</dbReference>
<dbReference type="SUPFAM" id="SSF51735">
    <property type="entry name" value="NAD(P)-binding Rossmann-fold domains"/>
    <property type="match status" value="1"/>
</dbReference>
<keyword evidence="2 3" id="KW-0560">Oxidoreductase</keyword>
<evidence type="ECO:0000256" key="2">
    <source>
        <dbReference type="ARBA" id="ARBA00023002"/>
    </source>
</evidence>